<keyword evidence="2" id="KW-1185">Reference proteome</keyword>
<comment type="caution">
    <text evidence="1">The sequence shown here is derived from an EMBL/GenBank/DDBJ whole genome shotgun (WGS) entry which is preliminary data.</text>
</comment>
<name>A0ABS2BJK1_9NEIS</name>
<sequence length="656" mass="71800">MADMNALRLELDSFLEQAKLKDDATRALMLKSANEAYQLIKLFESGETDPAKLAGNALNCIGNMASVAVAFGGGPLAEGVVMVVGLLTKILGLFNPTPSPDLMAQLTKLLQDLKADEVKSDIRAVCNTIDVILSKLTAESVKSGSLSTGQITDLSDGNNTVAQYALDKAGQWLALPGSFSNEHWENLFVGWAYVVLKDFYLMLLMVDRASARHEKEDPSLPIPKAVYQAALAERAAQLAEKLDAMAEHLAKYGDYYATSRHDTITGVRFYGYSLQQLQDLHPLKNGQAPQALTENWQDADLGSFVPGVEGYPLAINAQTRRVWAVNSQGLHCGFSGQMQQLPSDTGRIDVSLLPAPVKNGNDLVLSVSPDGGVYLDQWNEAQQKLVAPTLHAQIAGQGRIVSARFFRAPVGLTYQDLIYIVRVNAATDWHEDASATVELQYLSVAALLASANAAATPTTLHAFQTLTQGQWDGSHNLHNNDKAYVGIAVSDDFCFVHFQQRLVITQPDAKKKLSALHYIRHADLLNRAQSAQWTDLPLPGSLAFGTPREDGGMAIRGINSVQACANDMLVMSADWQRDNSYGSNTDGDLDNQFFHLRQRDGKWAFTQIGGDGYFITKRNRESWTMYLQLQQLARSFATQPNEALRATEHQPSDALA</sequence>
<dbReference type="Proteomes" id="UP000809431">
    <property type="component" value="Unassembled WGS sequence"/>
</dbReference>
<organism evidence="1 2">
    <name type="scientific">Jeongeupia naejangsanensis</name>
    <dbReference type="NCBI Taxonomy" id="613195"/>
    <lineage>
        <taxon>Bacteria</taxon>
        <taxon>Pseudomonadati</taxon>
        <taxon>Pseudomonadota</taxon>
        <taxon>Betaproteobacteria</taxon>
        <taxon>Neisseriales</taxon>
        <taxon>Chitinibacteraceae</taxon>
        <taxon>Jeongeupia</taxon>
    </lineage>
</organism>
<reference evidence="1 2" key="1">
    <citation type="submission" date="2021-01" db="EMBL/GenBank/DDBJ databases">
        <title>Draft Genome Sequence and Polyhydroxyalkanoate Biosynthetic Potential of Jeongeupia naejangsanensis Type Strain DSM 24253.</title>
        <authorList>
            <person name="Turrini P."/>
            <person name="Artuso I."/>
            <person name="Lugli G.A."/>
            <person name="Frangipani E."/>
            <person name="Ventura M."/>
            <person name="Visca P."/>
        </authorList>
    </citation>
    <scope>NUCLEOTIDE SEQUENCE [LARGE SCALE GENOMIC DNA]</scope>
    <source>
        <strain evidence="1 2">DSM 24253</strain>
    </source>
</reference>
<evidence type="ECO:0000313" key="1">
    <source>
        <dbReference type="EMBL" id="MBM3115788.1"/>
    </source>
</evidence>
<dbReference type="EMBL" id="JAESND010000003">
    <property type="protein sequence ID" value="MBM3115788.1"/>
    <property type="molecule type" value="Genomic_DNA"/>
</dbReference>
<dbReference type="RefSeq" id="WP_203537649.1">
    <property type="nucleotide sequence ID" value="NZ_JAESND010000003.1"/>
</dbReference>
<evidence type="ECO:0000313" key="2">
    <source>
        <dbReference type="Proteomes" id="UP000809431"/>
    </source>
</evidence>
<protein>
    <submittedName>
        <fullName evidence="1">Uncharacterized protein</fullName>
    </submittedName>
</protein>
<proteinExistence type="predicted"/>
<accession>A0ABS2BJK1</accession>
<gene>
    <name evidence="1" type="ORF">JMJ54_08095</name>
</gene>